<dbReference type="InterPro" id="IPR043872">
    <property type="entry name" value="DUF5832"/>
</dbReference>
<dbReference type="EMBL" id="MF782455">
    <property type="protein sequence ID" value="ATZ80591.1"/>
    <property type="molecule type" value="Genomic_DNA"/>
</dbReference>
<dbReference type="Pfam" id="PF19150">
    <property type="entry name" value="DUF5832"/>
    <property type="match status" value="2"/>
</dbReference>
<name>A0A2H4UUH7_9VIRU</name>
<gene>
    <name evidence="2" type="ORF">BMW23_0544</name>
</gene>
<accession>A0A2H4UUH7</accession>
<protein>
    <submittedName>
        <fullName evidence="2">Uncharacterized protein</fullName>
    </submittedName>
</protein>
<sequence length="396" mass="46602">MSKENYTIIDSLEDDPAIVGQEYVSVSFLSPNGLLNKNIYGFKVRCSHANDKVYQKEVEKIAKKDKAFDVFTRRMGTWMYWDPPEDFVEDEVFRDETQNKIMKKAHEGELKNSDKNIDLVVKKQQENKIIDDSEIDYKYNDNDYLDEDPDIPGQRFALVSYIAPEYVKNARAYYVKVSGVYKSIEDANKAGRKLNEHESKFRRFAIPVGKWALFLPSHEFYIPGKNATFTQQEQIDAYKILNELAGRYKKNFEMGAEKHTQRVEADKLAMAKEHKKNELLNQNNEKTEELNAEQPVLEPKNKDDVMNRLNKKIEEIKQNNEKETQSKPKTDKFENLNRNRSTLMNNLSKKLEEKKQQRQQQQNTILNMTEKPKETQDDEVALRLQKMKEQYNELKK</sequence>
<keyword evidence="3" id="KW-1185">Reference proteome</keyword>
<feature type="region of interest" description="Disordered" evidence="1">
    <location>
        <begin position="350"/>
        <end position="377"/>
    </location>
</feature>
<evidence type="ECO:0000313" key="2">
    <source>
        <dbReference type="EMBL" id="ATZ80591.1"/>
    </source>
</evidence>
<organism evidence="2">
    <name type="scientific">Bodo saltans virus</name>
    <dbReference type="NCBI Taxonomy" id="2024608"/>
    <lineage>
        <taxon>Viruses</taxon>
        <taxon>Varidnaviria</taxon>
        <taxon>Bamfordvirae</taxon>
        <taxon>Nucleocytoviricota</taxon>
        <taxon>Megaviricetes</taxon>
        <taxon>Imitervirales</taxon>
        <taxon>Mimiviridae</taxon>
        <taxon>Klosneuvirinae</taxon>
        <taxon>Theiavirus</taxon>
        <taxon>Theiavirus salishense</taxon>
    </lineage>
</organism>
<feature type="region of interest" description="Disordered" evidence="1">
    <location>
        <begin position="276"/>
        <end position="305"/>
    </location>
</feature>
<dbReference type="Proteomes" id="UP000240325">
    <property type="component" value="Segment"/>
</dbReference>
<reference evidence="2" key="1">
    <citation type="journal article" date="2017" name="Elife">
        <title>The kinetoplastid-infecting Bodo saltans virus (BsV), a window into the most abundant giant viruses in the sea.</title>
        <authorList>
            <person name="Deeg C.M."/>
            <person name="Chow C.-E.T."/>
            <person name="Suttle C.A."/>
        </authorList>
    </citation>
    <scope>NUCLEOTIDE SEQUENCE</scope>
    <source>
        <strain evidence="2">NG1</strain>
    </source>
</reference>
<proteinExistence type="predicted"/>
<evidence type="ECO:0000313" key="3">
    <source>
        <dbReference type="Proteomes" id="UP000240325"/>
    </source>
</evidence>
<evidence type="ECO:0000256" key="1">
    <source>
        <dbReference type="SAM" id="MobiDB-lite"/>
    </source>
</evidence>